<name>A0AAW2SM57_SESRA</name>
<keyword evidence="1" id="KW-0863">Zinc-finger</keyword>
<dbReference type="PANTHER" id="PTHR31286:SF178">
    <property type="entry name" value="DUF4283 DOMAIN-CONTAINING PROTEIN"/>
    <property type="match status" value="1"/>
</dbReference>
<feature type="domain" description="CCHC-type" evidence="2">
    <location>
        <begin position="71"/>
        <end position="84"/>
    </location>
</feature>
<dbReference type="EMBL" id="JACGWJ010000010">
    <property type="protein sequence ID" value="KAL0392806.1"/>
    <property type="molecule type" value="Genomic_DNA"/>
</dbReference>
<reference evidence="3" key="2">
    <citation type="journal article" date="2024" name="Plant">
        <title>Genomic evolution and insights into agronomic trait innovations of Sesamum species.</title>
        <authorList>
            <person name="Miao H."/>
            <person name="Wang L."/>
            <person name="Qu L."/>
            <person name="Liu H."/>
            <person name="Sun Y."/>
            <person name="Le M."/>
            <person name="Wang Q."/>
            <person name="Wei S."/>
            <person name="Zheng Y."/>
            <person name="Lin W."/>
            <person name="Duan Y."/>
            <person name="Cao H."/>
            <person name="Xiong S."/>
            <person name="Wang X."/>
            <person name="Wei L."/>
            <person name="Li C."/>
            <person name="Ma Q."/>
            <person name="Ju M."/>
            <person name="Zhao R."/>
            <person name="Li G."/>
            <person name="Mu C."/>
            <person name="Tian Q."/>
            <person name="Mei H."/>
            <person name="Zhang T."/>
            <person name="Gao T."/>
            <person name="Zhang H."/>
        </authorList>
    </citation>
    <scope>NUCLEOTIDE SEQUENCE</scope>
    <source>
        <strain evidence="3">G02</strain>
    </source>
</reference>
<dbReference type="InterPro" id="IPR001878">
    <property type="entry name" value="Znf_CCHC"/>
</dbReference>
<keyword evidence="1" id="KW-0479">Metal-binding</keyword>
<dbReference type="GO" id="GO:0003676">
    <property type="term" value="F:nucleic acid binding"/>
    <property type="evidence" value="ECO:0007669"/>
    <property type="project" value="InterPro"/>
</dbReference>
<dbReference type="InterPro" id="IPR040256">
    <property type="entry name" value="At4g02000-like"/>
</dbReference>
<proteinExistence type="predicted"/>
<dbReference type="Pfam" id="PF14392">
    <property type="entry name" value="zf-CCHC_4"/>
    <property type="match status" value="1"/>
</dbReference>
<dbReference type="GO" id="GO:0008270">
    <property type="term" value="F:zinc ion binding"/>
    <property type="evidence" value="ECO:0007669"/>
    <property type="project" value="UniProtKB-KW"/>
</dbReference>
<accession>A0AAW2SM57</accession>
<dbReference type="AlphaFoldDB" id="A0AAW2SM57"/>
<protein>
    <recommendedName>
        <fullName evidence="2">CCHC-type domain-containing protein</fullName>
    </recommendedName>
</protein>
<evidence type="ECO:0000256" key="1">
    <source>
        <dbReference type="PROSITE-ProRule" id="PRU00047"/>
    </source>
</evidence>
<gene>
    <name evidence="3" type="ORF">Sradi_2503400</name>
</gene>
<dbReference type="PROSITE" id="PS50158">
    <property type="entry name" value="ZF_CCHC"/>
    <property type="match status" value="1"/>
</dbReference>
<sequence>MTKEITTFIGNQLGIFRDVDPHRGGQGWGSYLRIRVGIDVSKPLRRIMKLRTVLGEESLISFTYERLPNFCYWCGRMGHILKFCDSQYEEGFNETQEQLLFGPWLRATTPTVLRSRGTPFPSSRSPP</sequence>
<dbReference type="PANTHER" id="PTHR31286">
    <property type="entry name" value="GLYCINE-RICH CELL WALL STRUCTURAL PROTEIN 1.8-LIKE"/>
    <property type="match status" value="1"/>
</dbReference>
<organism evidence="3">
    <name type="scientific">Sesamum radiatum</name>
    <name type="common">Black benniseed</name>
    <dbReference type="NCBI Taxonomy" id="300843"/>
    <lineage>
        <taxon>Eukaryota</taxon>
        <taxon>Viridiplantae</taxon>
        <taxon>Streptophyta</taxon>
        <taxon>Embryophyta</taxon>
        <taxon>Tracheophyta</taxon>
        <taxon>Spermatophyta</taxon>
        <taxon>Magnoliopsida</taxon>
        <taxon>eudicotyledons</taxon>
        <taxon>Gunneridae</taxon>
        <taxon>Pentapetalae</taxon>
        <taxon>asterids</taxon>
        <taxon>lamiids</taxon>
        <taxon>Lamiales</taxon>
        <taxon>Pedaliaceae</taxon>
        <taxon>Sesamum</taxon>
    </lineage>
</organism>
<evidence type="ECO:0000313" key="3">
    <source>
        <dbReference type="EMBL" id="KAL0392806.1"/>
    </source>
</evidence>
<reference evidence="3" key="1">
    <citation type="submission" date="2020-06" db="EMBL/GenBank/DDBJ databases">
        <authorList>
            <person name="Li T."/>
            <person name="Hu X."/>
            <person name="Zhang T."/>
            <person name="Song X."/>
            <person name="Zhang H."/>
            <person name="Dai N."/>
            <person name="Sheng W."/>
            <person name="Hou X."/>
            <person name="Wei L."/>
        </authorList>
    </citation>
    <scope>NUCLEOTIDE SEQUENCE</scope>
    <source>
        <strain evidence="3">G02</strain>
        <tissue evidence="3">Leaf</tissue>
    </source>
</reference>
<dbReference type="InterPro" id="IPR025836">
    <property type="entry name" value="Zn_knuckle_CX2CX4HX4C"/>
</dbReference>
<keyword evidence="1" id="KW-0862">Zinc</keyword>
<evidence type="ECO:0000259" key="2">
    <source>
        <dbReference type="PROSITE" id="PS50158"/>
    </source>
</evidence>
<comment type="caution">
    <text evidence="3">The sequence shown here is derived from an EMBL/GenBank/DDBJ whole genome shotgun (WGS) entry which is preliminary data.</text>
</comment>